<keyword evidence="10" id="KW-1185">Reference proteome</keyword>
<feature type="transmembrane region" description="Helical" evidence="7">
    <location>
        <begin position="84"/>
        <end position="108"/>
    </location>
</feature>
<protein>
    <recommendedName>
        <fullName evidence="8">Bacterial sugar transferase domain-containing protein</fullName>
    </recommendedName>
</protein>
<comment type="subcellular location">
    <subcellularLocation>
        <location evidence="1">Membrane</location>
        <topology evidence="1">Multi-pass membrane protein</topology>
    </subcellularLocation>
</comment>
<dbReference type="InterPro" id="IPR017475">
    <property type="entry name" value="EPS_sugar_tfrase"/>
</dbReference>
<comment type="similarity">
    <text evidence="2">Belongs to the bacterial sugar transferase family.</text>
</comment>
<dbReference type="KEGG" id="haa:A5892_16870"/>
<dbReference type="GO" id="GO:0016020">
    <property type="term" value="C:membrane"/>
    <property type="evidence" value="ECO:0007669"/>
    <property type="project" value="UniProtKB-SubCell"/>
</dbReference>
<evidence type="ECO:0000313" key="10">
    <source>
        <dbReference type="Proteomes" id="UP000077875"/>
    </source>
</evidence>
<reference evidence="9 10" key="1">
    <citation type="submission" date="2016-04" db="EMBL/GenBank/DDBJ databases">
        <title>Complete Genome Sequence of Halotalea alkalilenta IHB B 13600.</title>
        <authorList>
            <person name="Swarnkar M.K."/>
            <person name="Sharma A."/>
            <person name="Kaushal K."/>
            <person name="Soni R."/>
            <person name="Rana S."/>
            <person name="Singh A.K."/>
            <person name="Gulati A."/>
        </authorList>
    </citation>
    <scope>NUCLEOTIDE SEQUENCE [LARGE SCALE GENOMIC DNA]</scope>
    <source>
        <strain evidence="9 10">IHB B 13600</strain>
    </source>
</reference>
<keyword evidence="4 7" id="KW-0812">Transmembrane</keyword>
<organism evidence="9 10">
    <name type="scientific">Halotalea alkalilenta</name>
    <dbReference type="NCBI Taxonomy" id="376489"/>
    <lineage>
        <taxon>Bacteria</taxon>
        <taxon>Pseudomonadati</taxon>
        <taxon>Pseudomonadota</taxon>
        <taxon>Gammaproteobacteria</taxon>
        <taxon>Oceanospirillales</taxon>
        <taxon>Halomonadaceae</taxon>
        <taxon>Halotalea</taxon>
    </lineage>
</organism>
<dbReference type="EMBL" id="CP015243">
    <property type="protein sequence ID" value="ANF58933.1"/>
    <property type="molecule type" value="Genomic_DNA"/>
</dbReference>
<evidence type="ECO:0000256" key="4">
    <source>
        <dbReference type="ARBA" id="ARBA00022692"/>
    </source>
</evidence>
<feature type="transmembrane region" description="Helical" evidence="7">
    <location>
        <begin position="114"/>
        <end position="138"/>
    </location>
</feature>
<dbReference type="InterPro" id="IPR017473">
    <property type="entry name" value="Undecaprenyl-P_gluc_Ptfrase"/>
</dbReference>
<evidence type="ECO:0000256" key="2">
    <source>
        <dbReference type="ARBA" id="ARBA00006464"/>
    </source>
</evidence>
<dbReference type="GO" id="GO:0016780">
    <property type="term" value="F:phosphotransferase activity, for other substituted phosphate groups"/>
    <property type="evidence" value="ECO:0007669"/>
    <property type="project" value="TreeGrafter"/>
</dbReference>
<evidence type="ECO:0000256" key="6">
    <source>
        <dbReference type="ARBA" id="ARBA00023136"/>
    </source>
</evidence>
<gene>
    <name evidence="9" type="ORF">A5892_16870</name>
</gene>
<evidence type="ECO:0000256" key="1">
    <source>
        <dbReference type="ARBA" id="ARBA00004141"/>
    </source>
</evidence>
<keyword evidence="6 7" id="KW-0472">Membrane</keyword>
<evidence type="ECO:0000313" key="9">
    <source>
        <dbReference type="EMBL" id="ANF58933.1"/>
    </source>
</evidence>
<sequence length="465" mass="53376">MSVFDERFTPRSHDWLTSLMARGADFAAVLAAGWMAYALRFGSWSIEFERYHWAILVGGLLQLWLFPLCGLYQSWRGRRRAYLAARLVGAYSLWCVAIVVVMFAFQLFDFSRLWMASWLGIGVVLSFVVRIIAYPIIYRFRSRGRNRRRVLLIGDAASCRTAFYALRRDKTRSFDIARVLVIDYGLKSRLKKYSGVVDNYEFGKRLTVVEDEVWVCLPLSRGRDAHRIINSLDTVAANIRLMPNMSDLRLINHSASTIAGMYLINVSCSPMTGWSRFKKRSLDVALSCSILLTVSPLLAVLAIGVKLSSPGPIFYRQERVSWNGRPFQMLKFRSMAVESESNGVQWGGARSKATTRFGAFIRKTSLDELPQFINVLRGDMSIVGPRPERTVFVRQFQHEIPGYMQKHLVKAGITGWAQINGWRGDTSLEKRIEFDLWYIENWSVWLDLKIIFLTIFRGFADKNAY</sequence>
<dbReference type="STRING" id="376489.A5892_16870"/>
<dbReference type="NCBIfam" id="TIGR03023">
    <property type="entry name" value="WcaJ_sugtrans"/>
    <property type="match status" value="1"/>
</dbReference>
<dbReference type="RefSeq" id="WP_064123786.1">
    <property type="nucleotide sequence ID" value="NZ_CP015243.1"/>
</dbReference>
<feature type="domain" description="Bacterial sugar transferase" evidence="8">
    <location>
        <begin position="279"/>
        <end position="457"/>
    </location>
</feature>
<accession>A0A172YIA9</accession>
<dbReference type="AlphaFoldDB" id="A0A172YIA9"/>
<dbReference type="Pfam" id="PF13727">
    <property type="entry name" value="CoA_binding_3"/>
    <property type="match status" value="1"/>
</dbReference>
<evidence type="ECO:0000256" key="7">
    <source>
        <dbReference type="SAM" id="Phobius"/>
    </source>
</evidence>
<proteinExistence type="inferred from homology"/>
<evidence type="ECO:0000256" key="5">
    <source>
        <dbReference type="ARBA" id="ARBA00022989"/>
    </source>
</evidence>
<dbReference type="InterPro" id="IPR003362">
    <property type="entry name" value="Bact_transf"/>
</dbReference>
<feature type="transmembrane region" description="Helical" evidence="7">
    <location>
        <begin position="51"/>
        <end position="72"/>
    </location>
</feature>
<evidence type="ECO:0000256" key="3">
    <source>
        <dbReference type="ARBA" id="ARBA00022679"/>
    </source>
</evidence>
<evidence type="ECO:0000259" key="8">
    <source>
        <dbReference type="Pfam" id="PF02397"/>
    </source>
</evidence>
<feature type="transmembrane region" description="Helical" evidence="7">
    <location>
        <begin position="21"/>
        <end position="39"/>
    </location>
</feature>
<name>A0A172YIA9_9GAMM</name>
<dbReference type="NCBIfam" id="TIGR03025">
    <property type="entry name" value="EPS_sugtrans"/>
    <property type="match status" value="1"/>
</dbReference>
<dbReference type="Proteomes" id="UP000077875">
    <property type="component" value="Chromosome"/>
</dbReference>
<keyword evidence="5 7" id="KW-1133">Transmembrane helix</keyword>
<dbReference type="PANTHER" id="PTHR30576:SF0">
    <property type="entry name" value="UNDECAPRENYL-PHOSPHATE N-ACETYLGALACTOSAMINYL 1-PHOSPHATE TRANSFERASE-RELATED"/>
    <property type="match status" value="1"/>
</dbReference>
<feature type="transmembrane region" description="Helical" evidence="7">
    <location>
        <begin position="284"/>
        <end position="305"/>
    </location>
</feature>
<keyword evidence="3" id="KW-0808">Transferase</keyword>
<dbReference type="PANTHER" id="PTHR30576">
    <property type="entry name" value="COLANIC BIOSYNTHESIS UDP-GLUCOSE LIPID CARRIER TRANSFERASE"/>
    <property type="match status" value="1"/>
</dbReference>
<dbReference type="Pfam" id="PF02397">
    <property type="entry name" value="Bac_transf"/>
    <property type="match status" value="1"/>
</dbReference>